<gene>
    <name evidence="2" type="ORF">AK830_g2588</name>
</gene>
<name>A0A0N8H889_9HYPO</name>
<reference evidence="2 3" key="1">
    <citation type="submission" date="2015-09" db="EMBL/GenBank/DDBJ databases">
        <title>Draft genome of a European isolate of the apple canker pathogen Neonectria ditissima.</title>
        <authorList>
            <person name="Gomez-Cortecero A."/>
            <person name="Harrison R.J."/>
            <person name="Armitage A.D."/>
        </authorList>
    </citation>
    <scope>NUCLEOTIDE SEQUENCE [LARGE SCALE GENOMIC DNA]</scope>
    <source>
        <strain evidence="2 3">R09/05</strain>
    </source>
</reference>
<dbReference type="AlphaFoldDB" id="A0A0N8H889"/>
<accession>A0A0N8H889</accession>
<proteinExistence type="predicted"/>
<keyword evidence="3" id="KW-1185">Reference proteome</keyword>
<evidence type="ECO:0000313" key="2">
    <source>
        <dbReference type="EMBL" id="KPM43900.1"/>
    </source>
</evidence>
<sequence length="207" mass="24009">MPSLELVGSSLKDGDEVQQPDTAASEATAWTGDCIFAEMPSDAHSKFFEGWLRESDWQYRSKLTQIIRGFGVRVESTNLTDEEYLRFHITFVRELCSVLLAVRQLDCKEIQIFKGVQSRAEVGYYSLMKPEWLGHWESRVEYWADLCTSDPDGRFTSLGRDRYMSRSVPGEWGPVVPFLSREMMINVPFWAKLYSDVAEEIKRRRDK</sequence>
<protein>
    <submittedName>
        <fullName evidence="2">Uncharacterized protein</fullName>
    </submittedName>
</protein>
<comment type="caution">
    <text evidence="2">The sequence shown here is derived from an EMBL/GenBank/DDBJ whole genome shotgun (WGS) entry which is preliminary data.</text>
</comment>
<feature type="region of interest" description="Disordered" evidence="1">
    <location>
        <begin position="1"/>
        <end position="22"/>
    </location>
</feature>
<dbReference type="EMBL" id="LKCW01000025">
    <property type="protein sequence ID" value="KPM43900.1"/>
    <property type="molecule type" value="Genomic_DNA"/>
</dbReference>
<organism evidence="2 3">
    <name type="scientific">Neonectria ditissima</name>
    <dbReference type="NCBI Taxonomy" id="78410"/>
    <lineage>
        <taxon>Eukaryota</taxon>
        <taxon>Fungi</taxon>
        <taxon>Dikarya</taxon>
        <taxon>Ascomycota</taxon>
        <taxon>Pezizomycotina</taxon>
        <taxon>Sordariomycetes</taxon>
        <taxon>Hypocreomycetidae</taxon>
        <taxon>Hypocreales</taxon>
        <taxon>Nectriaceae</taxon>
        <taxon>Neonectria</taxon>
    </lineage>
</organism>
<dbReference type="Proteomes" id="UP000050424">
    <property type="component" value="Unassembled WGS sequence"/>
</dbReference>
<evidence type="ECO:0000256" key="1">
    <source>
        <dbReference type="SAM" id="MobiDB-lite"/>
    </source>
</evidence>
<evidence type="ECO:0000313" key="3">
    <source>
        <dbReference type="Proteomes" id="UP000050424"/>
    </source>
</evidence>